<evidence type="ECO:0000313" key="2">
    <source>
        <dbReference type="Proteomes" id="UP000827976"/>
    </source>
</evidence>
<evidence type="ECO:0000313" key="1">
    <source>
        <dbReference type="EMBL" id="KAH7655047.1"/>
    </source>
</evidence>
<name>A0ACB7U425_DIOAL</name>
<comment type="caution">
    <text evidence="1">The sequence shown here is derived from an EMBL/GenBank/DDBJ whole genome shotgun (WGS) entry which is preliminary data.</text>
</comment>
<sequence length="202" mass="22805">MEGINHRRVEVNGIAMHIAEKGEGYHAVAPDLRGYGDTDAPSAISSYSIFHLVGDIVALINVLGQEQVFVVGHDWGALVAWHLCLFRPDKVKVLVNLSVPFLPRNPAAKPVDYFRSLFGDDYYICRFQEPGGIEAQLANFNIKQLFKMFLKFRDPGGFFMPKESWVLPNDESSLPAWLSEEDLDHFSNKYEKTGFTGGLNYY</sequence>
<accession>A0ACB7U425</accession>
<keyword evidence="2" id="KW-1185">Reference proteome</keyword>
<reference evidence="2" key="1">
    <citation type="journal article" date="2022" name="Nat. Commun.">
        <title>Chromosome evolution and the genetic basis of agronomically important traits in greater yam.</title>
        <authorList>
            <person name="Bredeson J.V."/>
            <person name="Lyons J.B."/>
            <person name="Oniyinde I.O."/>
            <person name="Okereke N.R."/>
            <person name="Kolade O."/>
            <person name="Nnabue I."/>
            <person name="Nwadili C.O."/>
            <person name="Hribova E."/>
            <person name="Parker M."/>
            <person name="Nwogha J."/>
            <person name="Shu S."/>
            <person name="Carlson J."/>
            <person name="Kariba R."/>
            <person name="Muthemba S."/>
            <person name="Knop K."/>
            <person name="Barton G.J."/>
            <person name="Sherwood A.V."/>
            <person name="Lopez-Montes A."/>
            <person name="Asiedu R."/>
            <person name="Jamnadass R."/>
            <person name="Muchugi A."/>
            <person name="Goodstein D."/>
            <person name="Egesi C.N."/>
            <person name="Featherston J."/>
            <person name="Asfaw A."/>
            <person name="Simpson G.G."/>
            <person name="Dolezel J."/>
            <person name="Hendre P.S."/>
            <person name="Van Deynze A."/>
            <person name="Kumar P.L."/>
            <person name="Obidiegwu J.E."/>
            <person name="Bhattacharjee R."/>
            <person name="Rokhsar D.S."/>
        </authorList>
    </citation>
    <scope>NUCLEOTIDE SEQUENCE [LARGE SCALE GENOMIC DNA]</scope>
    <source>
        <strain evidence="2">cv. TDa95/00328</strain>
    </source>
</reference>
<organism evidence="1 2">
    <name type="scientific">Dioscorea alata</name>
    <name type="common">Purple yam</name>
    <dbReference type="NCBI Taxonomy" id="55571"/>
    <lineage>
        <taxon>Eukaryota</taxon>
        <taxon>Viridiplantae</taxon>
        <taxon>Streptophyta</taxon>
        <taxon>Embryophyta</taxon>
        <taxon>Tracheophyta</taxon>
        <taxon>Spermatophyta</taxon>
        <taxon>Magnoliopsida</taxon>
        <taxon>Liliopsida</taxon>
        <taxon>Dioscoreales</taxon>
        <taxon>Dioscoreaceae</taxon>
        <taxon>Dioscorea</taxon>
    </lineage>
</organism>
<keyword evidence="1" id="KW-0378">Hydrolase</keyword>
<dbReference type="EMBL" id="CM037029">
    <property type="protein sequence ID" value="KAH7655047.1"/>
    <property type="molecule type" value="Genomic_DNA"/>
</dbReference>
<dbReference type="Proteomes" id="UP000827976">
    <property type="component" value="Chromosome 19"/>
</dbReference>
<dbReference type="EC" id="3.3.2.10" evidence="1"/>
<proteinExistence type="predicted"/>
<protein>
    <submittedName>
        <fullName evidence="1">Soluble epoxide hydrolase protein</fullName>
        <ecNumber evidence="1">3.3.2.10</ecNumber>
    </submittedName>
</protein>
<gene>
    <name evidence="1" type="ORF">IHE45_19G180400</name>
</gene>